<dbReference type="EMBL" id="JBHTLT010000001">
    <property type="protein sequence ID" value="MFD1203567.1"/>
    <property type="molecule type" value="Genomic_DNA"/>
</dbReference>
<dbReference type="Proteomes" id="UP001597231">
    <property type="component" value="Unassembled WGS sequence"/>
</dbReference>
<organism evidence="1 2">
    <name type="scientific">Sporosarcina contaminans</name>
    <dbReference type="NCBI Taxonomy" id="633403"/>
    <lineage>
        <taxon>Bacteria</taxon>
        <taxon>Bacillati</taxon>
        <taxon>Bacillota</taxon>
        <taxon>Bacilli</taxon>
        <taxon>Bacillales</taxon>
        <taxon>Caryophanaceae</taxon>
        <taxon>Sporosarcina</taxon>
    </lineage>
</organism>
<comment type="caution">
    <text evidence="1">The sequence shown here is derived from an EMBL/GenBank/DDBJ whole genome shotgun (WGS) entry which is preliminary data.</text>
</comment>
<keyword evidence="2" id="KW-1185">Reference proteome</keyword>
<reference evidence="2" key="1">
    <citation type="journal article" date="2019" name="Int. J. Syst. Evol. Microbiol.">
        <title>The Global Catalogue of Microorganisms (GCM) 10K type strain sequencing project: providing services to taxonomists for standard genome sequencing and annotation.</title>
        <authorList>
            <consortium name="The Broad Institute Genomics Platform"/>
            <consortium name="The Broad Institute Genome Sequencing Center for Infectious Disease"/>
            <person name="Wu L."/>
            <person name="Ma J."/>
        </authorList>
    </citation>
    <scope>NUCLEOTIDE SEQUENCE [LARGE SCALE GENOMIC DNA]</scope>
    <source>
        <strain evidence="2">CCUG 53915</strain>
    </source>
</reference>
<evidence type="ECO:0008006" key="3">
    <source>
        <dbReference type="Google" id="ProtNLM"/>
    </source>
</evidence>
<name>A0ABW3TT67_9BACL</name>
<protein>
    <recommendedName>
        <fullName evidence="3">Phage protein</fullName>
    </recommendedName>
</protein>
<evidence type="ECO:0000313" key="1">
    <source>
        <dbReference type="EMBL" id="MFD1203567.1"/>
    </source>
</evidence>
<gene>
    <name evidence="1" type="ORF">ACFQ38_00250</name>
</gene>
<sequence length="73" mass="8174">MPEEKQPYKPMNSAALNLEIQIGLDNLKAMLPLIIEQNAVNAKILSAKYNSLLHEGFTEAQALEILTKRPLIE</sequence>
<proteinExistence type="predicted"/>
<accession>A0ABW3TT67</accession>
<evidence type="ECO:0000313" key="2">
    <source>
        <dbReference type="Proteomes" id="UP001597231"/>
    </source>
</evidence>
<dbReference type="RefSeq" id="WP_381479434.1">
    <property type="nucleotide sequence ID" value="NZ_JBHTLT010000001.1"/>
</dbReference>